<sequence>MLLAYAAGWLPWFYYALADNRTMFMFYAIPMVPFMILALVLAAGLVIGPVHAPPKQRMLGVRIAGAFVPLTQPRRMIGAGIVGAFVLLALLNFWYLYPVLTAESIPYAEWHARMFFQRWI</sequence>
<accession>A0A161LLD9</accession>
<keyword evidence="1" id="KW-0472">Membrane</keyword>
<keyword evidence="1" id="KW-1133">Transmembrane helix</keyword>
<dbReference type="STRING" id="161355.PS9374_05996"/>
<dbReference type="GO" id="GO:0016740">
    <property type="term" value="F:transferase activity"/>
    <property type="evidence" value="ECO:0007669"/>
    <property type="project" value="UniProtKB-KW"/>
</dbReference>
<name>A0A161LLD9_9ACTN</name>
<organism evidence="2 3">
    <name type="scientific">Planomonospora sphaerica</name>
    <dbReference type="NCBI Taxonomy" id="161355"/>
    <lineage>
        <taxon>Bacteria</taxon>
        <taxon>Bacillati</taxon>
        <taxon>Actinomycetota</taxon>
        <taxon>Actinomycetes</taxon>
        <taxon>Streptosporangiales</taxon>
        <taxon>Streptosporangiaceae</taxon>
        <taxon>Planomonospora</taxon>
    </lineage>
</organism>
<keyword evidence="1" id="KW-0812">Transmembrane</keyword>
<evidence type="ECO:0000256" key="1">
    <source>
        <dbReference type="SAM" id="Phobius"/>
    </source>
</evidence>
<reference evidence="2 3" key="1">
    <citation type="journal article" date="2016" name="Genome Announc.">
        <title>Draft Genome Sequence of Planomonospora sphaerica JCM9374, a Rare Actinomycete.</title>
        <authorList>
            <person name="Dohra H."/>
            <person name="Suzuki T."/>
            <person name="Inoue Y."/>
            <person name="Kodani S."/>
        </authorList>
    </citation>
    <scope>NUCLEOTIDE SEQUENCE [LARGE SCALE GENOMIC DNA]</scope>
    <source>
        <strain evidence="2 3">JCM 9374</strain>
    </source>
</reference>
<proteinExistence type="predicted"/>
<feature type="transmembrane region" description="Helical" evidence="1">
    <location>
        <begin position="28"/>
        <end position="48"/>
    </location>
</feature>
<feature type="transmembrane region" description="Helical" evidence="1">
    <location>
        <begin position="77"/>
        <end position="97"/>
    </location>
</feature>
<reference evidence="3" key="2">
    <citation type="submission" date="2016-04" db="EMBL/GenBank/DDBJ databases">
        <title>Planomonospora sphaerica JCM9374 whole genome shotgun sequence.</title>
        <authorList>
            <person name="Suzuki T."/>
            <person name="Dohra H."/>
            <person name="Kodani S."/>
        </authorList>
    </citation>
    <scope>NUCLEOTIDE SEQUENCE [LARGE SCALE GENOMIC DNA]</scope>
    <source>
        <strain evidence="3">JCM 9374</strain>
    </source>
</reference>
<comment type="caution">
    <text evidence="2">The sequence shown here is derived from an EMBL/GenBank/DDBJ whole genome shotgun (WGS) entry which is preliminary data.</text>
</comment>
<dbReference type="AlphaFoldDB" id="A0A161LLD9"/>
<dbReference type="Proteomes" id="UP000077701">
    <property type="component" value="Unassembled WGS sequence"/>
</dbReference>
<dbReference type="EMBL" id="BDCX01000016">
    <property type="protein sequence ID" value="GAT70314.1"/>
    <property type="molecule type" value="Genomic_DNA"/>
</dbReference>
<keyword evidence="2" id="KW-0808">Transferase</keyword>
<evidence type="ECO:0000313" key="3">
    <source>
        <dbReference type="Proteomes" id="UP000077701"/>
    </source>
</evidence>
<keyword evidence="3" id="KW-1185">Reference proteome</keyword>
<gene>
    <name evidence="2" type="ORF">PS9374_05996</name>
</gene>
<evidence type="ECO:0000313" key="2">
    <source>
        <dbReference type="EMBL" id="GAT70314.1"/>
    </source>
</evidence>
<protein>
    <submittedName>
        <fullName evidence="2">Glycosyl transferase family 39</fullName>
    </submittedName>
</protein>